<sequence>MLKYAKINAAQKHTASFIFLHGLGDTGHGWSTIAGQLAEKLPHVRFIFPHAPERPITLNFGMEMPGWYDIVSLADFDKQDEPGLMESRTKISELIEAEISLGIESDRIAIGGFSQGAAMSYLTGLTYPKKLAGIAILSGYLPIHKKIFSLENIDVNRKIRIFSAHGTADPVVRYELGENSVKELQKNGYSVQFCSYPGMEHSSSEQELRDLAGFLSTVLPKN</sequence>
<keyword evidence="5" id="KW-0963">Cytoplasm</keyword>
<proteinExistence type="inferred from homology"/>
<keyword evidence="8" id="KW-0443">Lipid metabolism</keyword>
<dbReference type="Gene3D" id="3.40.50.1820">
    <property type="entry name" value="alpha/beta hydrolase"/>
    <property type="match status" value="1"/>
</dbReference>
<evidence type="ECO:0000256" key="4">
    <source>
        <dbReference type="ARBA" id="ARBA00014923"/>
    </source>
</evidence>
<protein>
    <recommendedName>
        <fullName evidence="4">Acyl-protein thioesterase 1</fullName>
        <ecNumber evidence="3">3.1.2.22</ecNumber>
    </recommendedName>
    <alternativeName>
        <fullName evidence="10">Palmitoyl-protein hydrolase</fullName>
    </alternativeName>
</protein>
<dbReference type="GO" id="GO:0008474">
    <property type="term" value="F:palmitoyl-(protein) hydrolase activity"/>
    <property type="evidence" value="ECO:0007669"/>
    <property type="project" value="UniProtKB-EC"/>
</dbReference>
<dbReference type="GO" id="GO:0005737">
    <property type="term" value="C:cytoplasm"/>
    <property type="evidence" value="ECO:0007669"/>
    <property type="project" value="UniProtKB-SubCell"/>
</dbReference>
<dbReference type="InterPro" id="IPR029058">
    <property type="entry name" value="AB_hydrolase_fold"/>
</dbReference>
<dbReference type="EC" id="3.1.2.22" evidence="3"/>
<reference evidence="14" key="1">
    <citation type="submission" date="2017-01" db="EMBL/GenBank/DDBJ databases">
        <authorList>
            <person name="Wang Y."/>
            <person name="White M."/>
            <person name="Kvist S."/>
            <person name="Moncalvo J.-M."/>
        </authorList>
    </citation>
    <scope>NUCLEOTIDE SEQUENCE [LARGE SCALE GENOMIC DNA]</scope>
    <source>
        <strain evidence="14">ID-206-W2</strain>
    </source>
</reference>
<feature type="domain" description="Phospholipase/carboxylesterase/thioesterase" evidence="12">
    <location>
        <begin position="7"/>
        <end position="218"/>
    </location>
</feature>
<dbReference type="OrthoDB" id="2418081at2759"/>
<evidence type="ECO:0000313" key="13">
    <source>
        <dbReference type="EMBL" id="OMJ19751.1"/>
    </source>
</evidence>
<dbReference type="EMBL" id="LSSM01002920">
    <property type="protein sequence ID" value="OMJ19751.1"/>
    <property type="molecule type" value="Genomic_DNA"/>
</dbReference>
<evidence type="ECO:0000256" key="1">
    <source>
        <dbReference type="ARBA" id="ARBA00004496"/>
    </source>
</evidence>
<evidence type="ECO:0000256" key="11">
    <source>
        <dbReference type="ARBA" id="ARBA00047337"/>
    </source>
</evidence>
<dbReference type="GO" id="GO:0052689">
    <property type="term" value="F:carboxylic ester hydrolase activity"/>
    <property type="evidence" value="ECO:0007669"/>
    <property type="project" value="TreeGrafter"/>
</dbReference>
<dbReference type="PANTHER" id="PTHR10655">
    <property type="entry name" value="LYSOPHOSPHOLIPASE-RELATED"/>
    <property type="match status" value="1"/>
</dbReference>
<evidence type="ECO:0000256" key="3">
    <source>
        <dbReference type="ARBA" id="ARBA00012423"/>
    </source>
</evidence>
<evidence type="ECO:0000259" key="12">
    <source>
        <dbReference type="Pfam" id="PF02230"/>
    </source>
</evidence>
<dbReference type="GO" id="GO:0006631">
    <property type="term" value="P:fatty acid metabolic process"/>
    <property type="evidence" value="ECO:0007669"/>
    <property type="project" value="UniProtKB-KW"/>
</dbReference>
<evidence type="ECO:0000313" key="14">
    <source>
        <dbReference type="Proteomes" id="UP000187429"/>
    </source>
</evidence>
<name>A0A1R1XYJ4_9FUNG</name>
<comment type="subcellular location">
    <subcellularLocation>
        <location evidence="1">Cytoplasm</location>
    </subcellularLocation>
</comment>
<keyword evidence="6" id="KW-0378">Hydrolase</keyword>
<comment type="caution">
    <text evidence="13">The sequence shown here is derived from an EMBL/GenBank/DDBJ whole genome shotgun (WGS) entry which is preliminary data.</text>
</comment>
<dbReference type="SUPFAM" id="SSF53474">
    <property type="entry name" value="alpha/beta-Hydrolases"/>
    <property type="match status" value="1"/>
</dbReference>
<dbReference type="AlphaFoldDB" id="A0A1R1XYJ4"/>
<evidence type="ECO:0000256" key="6">
    <source>
        <dbReference type="ARBA" id="ARBA00022801"/>
    </source>
</evidence>
<dbReference type="InterPro" id="IPR050565">
    <property type="entry name" value="LYPA1-2/EST-like"/>
</dbReference>
<comment type="function">
    <text evidence="9">Hydrolyzes fatty acids from S-acylated cysteine residues in proteins with a strong preference for palmitoylated G-alpha proteins over other acyl substrates. Mediates the deacylation of G-alpha proteins such as GPA1 in vivo, but has weak or no activity toward palmitoylated Ras proteins. Has weak lysophospholipase activity in vitro; however such activity may not exist in vivo.</text>
</comment>
<gene>
    <name evidence="13" type="ORF">AYI69_g6490</name>
</gene>
<dbReference type="FunFam" id="3.40.50.1820:FF:000010">
    <property type="entry name" value="Acyl-protein thioesterase 2"/>
    <property type="match status" value="1"/>
</dbReference>
<keyword evidence="7" id="KW-0276">Fatty acid metabolism</keyword>
<keyword evidence="14" id="KW-1185">Reference proteome</keyword>
<accession>A0A1R1XYJ4</accession>
<dbReference type="Proteomes" id="UP000187429">
    <property type="component" value="Unassembled WGS sequence"/>
</dbReference>
<evidence type="ECO:0000256" key="8">
    <source>
        <dbReference type="ARBA" id="ARBA00023098"/>
    </source>
</evidence>
<evidence type="ECO:0000256" key="2">
    <source>
        <dbReference type="ARBA" id="ARBA00006499"/>
    </source>
</evidence>
<evidence type="ECO:0000256" key="9">
    <source>
        <dbReference type="ARBA" id="ARBA00029392"/>
    </source>
</evidence>
<comment type="catalytic activity">
    <reaction evidence="11">
        <text>S-hexadecanoyl-L-cysteinyl-[protein] + H2O = L-cysteinyl-[protein] + hexadecanoate + H(+)</text>
        <dbReference type="Rhea" id="RHEA:19233"/>
        <dbReference type="Rhea" id="RHEA-COMP:10131"/>
        <dbReference type="Rhea" id="RHEA-COMP:11032"/>
        <dbReference type="ChEBI" id="CHEBI:7896"/>
        <dbReference type="ChEBI" id="CHEBI:15377"/>
        <dbReference type="ChEBI" id="CHEBI:15378"/>
        <dbReference type="ChEBI" id="CHEBI:29950"/>
        <dbReference type="ChEBI" id="CHEBI:74151"/>
        <dbReference type="EC" id="3.1.2.22"/>
    </reaction>
</comment>
<evidence type="ECO:0000256" key="10">
    <source>
        <dbReference type="ARBA" id="ARBA00031195"/>
    </source>
</evidence>
<dbReference type="InterPro" id="IPR003140">
    <property type="entry name" value="PLipase/COase/thioEstase"/>
</dbReference>
<dbReference type="Pfam" id="PF02230">
    <property type="entry name" value="Abhydrolase_2"/>
    <property type="match status" value="1"/>
</dbReference>
<organism evidence="13 14">
    <name type="scientific">Smittium culicis</name>
    <dbReference type="NCBI Taxonomy" id="133412"/>
    <lineage>
        <taxon>Eukaryota</taxon>
        <taxon>Fungi</taxon>
        <taxon>Fungi incertae sedis</taxon>
        <taxon>Zoopagomycota</taxon>
        <taxon>Kickxellomycotina</taxon>
        <taxon>Harpellomycetes</taxon>
        <taxon>Harpellales</taxon>
        <taxon>Legeriomycetaceae</taxon>
        <taxon>Smittium</taxon>
    </lineage>
</organism>
<dbReference type="PANTHER" id="PTHR10655:SF17">
    <property type="entry name" value="LYSOPHOSPHOLIPASE-LIKE PROTEIN 1"/>
    <property type="match status" value="1"/>
</dbReference>
<comment type="similarity">
    <text evidence="2">Belongs to the AB hydrolase superfamily. AB hydrolase 2 family.</text>
</comment>
<evidence type="ECO:0000256" key="5">
    <source>
        <dbReference type="ARBA" id="ARBA00022490"/>
    </source>
</evidence>
<evidence type="ECO:0000256" key="7">
    <source>
        <dbReference type="ARBA" id="ARBA00022832"/>
    </source>
</evidence>